<comment type="caution">
    <text evidence="1">The sequence shown here is derived from an EMBL/GenBank/DDBJ whole genome shotgun (WGS) entry which is preliminary data.</text>
</comment>
<evidence type="ECO:0000313" key="2">
    <source>
        <dbReference type="Proteomes" id="UP000789920"/>
    </source>
</evidence>
<organism evidence="1 2">
    <name type="scientific">Racocetra persica</name>
    <dbReference type="NCBI Taxonomy" id="160502"/>
    <lineage>
        <taxon>Eukaryota</taxon>
        <taxon>Fungi</taxon>
        <taxon>Fungi incertae sedis</taxon>
        <taxon>Mucoromycota</taxon>
        <taxon>Glomeromycotina</taxon>
        <taxon>Glomeromycetes</taxon>
        <taxon>Diversisporales</taxon>
        <taxon>Gigasporaceae</taxon>
        <taxon>Racocetra</taxon>
    </lineage>
</organism>
<name>A0ACA9SYQ2_9GLOM</name>
<keyword evidence="2" id="KW-1185">Reference proteome</keyword>
<accession>A0ACA9SYQ2</accession>
<feature type="non-terminal residue" evidence="1">
    <location>
        <position position="1"/>
    </location>
</feature>
<evidence type="ECO:0000313" key="1">
    <source>
        <dbReference type="EMBL" id="CAG8850589.1"/>
    </source>
</evidence>
<proteinExistence type="predicted"/>
<feature type="non-terminal residue" evidence="1">
    <location>
        <position position="46"/>
    </location>
</feature>
<reference evidence="1" key="1">
    <citation type="submission" date="2021-06" db="EMBL/GenBank/DDBJ databases">
        <authorList>
            <person name="Kallberg Y."/>
            <person name="Tangrot J."/>
            <person name="Rosling A."/>
        </authorList>
    </citation>
    <scope>NUCLEOTIDE SEQUENCE</scope>
    <source>
        <strain evidence="1">MA461A</strain>
    </source>
</reference>
<gene>
    <name evidence="1" type="ORF">RPERSI_LOCUS36167</name>
</gene>
<protein>
    <submittedName>
        <fullName evidence="1">11558_t:CDS:1</fullName>
    </submittedName>
</protein>
<sequence length="46" mass="5234">MITMMRNLSNITSTIQHILTNTLQHHNNDTATFQINSQNPTQPQPS</sequence>
<dbReference type="EMBL" id="CAJVQC010171605">
    <property type="protein sequence ID" value="CAG8850589.1"/>
    <property type="molecule type" value="Genomic_DNA"/>
</dbReference>
<dbReference type="Proteomes" id="UP000789920">
    <property type="component" value="Unassembled WGS sequence"/>
</dbReference>